<dbReference type="EC" id="1.1.1.399" evidence="3"/>
<evidence type="ECO:0000256" key="7">
    <source>
        <dbReference type="ARBA" id="ARBA00048126"/>
    </source>
</evidence>
<dbReference type="GO" id="GO:0051287">
    <property type="term" value="F:NAD binding"/>
    <property type="evidence" value="ECO:0007669"/>
    <property type="project" value="InterPro"/>
</dbReference>
<dbReference type="CDD" id="cd12173">
    <property type="entry name" value="PGDH_4"/>
    <property type="match status" value="1"/>
</dbReference>
<dbReference type="Pfam" id="PF02826">
    <property type="entry name" value="2-Hacid_dh_C"/>
    <property type="match status" value="1"/>
</dbReference>
<evidence type="ECO:0000259" key="10">
    <source>
        <dbReference type="Pfam" id="PF02826"/>
    </source>
</evidence>
<evidence type="ECO:0000256" key="5">
    <source>
        <dbReference type="ARBA" id="ARBA00023027"/>
    </source>
</evidence>
<evidence type="ECO:0000256" key="3">
    <source>
        <dbReference type="ARBA" id="ARBA00013001"/>
    </source>
</evidence>
<gene>
    <name evidence="11" type="ORF">BR63_13360</name>
</gene>
<dbReference type="OrthoDB" id="9805416at2"/>
<dbReference type="EMBL" id="CP045798">
    <property type="protein sequence ID" value="QNB47201.1"/>
    <property type="molecule type" value="Genomic_DNA"/>
</dbReference>
<reference evidence="11 12" key="1">
    <citation type="journal article" date="2019" name="Front. Microbiol.">
        <title>Thermoanaerosceptrum fracticalcis gen. nov. sp. nov., a Novel Fumarate-Fermenting Microorganism From a Deep Fractured Carbonate Aquifer of the US Great Basin.</title>
        <authorList>
            <person name="Hamilton-Brehm S.D."/>
            <person name="Stewart L.E."/>
            <person name="Zavarin M."/>
            <person name="Caldwell M."/>
            <person name="Lawson P.A."/>
            <person name="Onstott T.C."/>
            <person name="Grzymski J."/>
            <person name="Neveux I."/>
            <person name="Lollar B.S."/>
            <person name="Russell C.E."/>
            <person name="Moser D.P."/>
        </authorList>
    </citation>
    <scope>NUCLEOTIDE SEQUENCE [LARGE SCALE GENOMIC DNA]</scope>
    <source>
        <strain evidence="11 12">DRI-13</strain>
    </source>
</reference>
<dbReference type="InterPro" id="IPR036291">
    <property type="entry name" value="NAD(P)-bd_dom_sf"/>
</dbReference>
<dbReference type="GO" id="GO:0016616">
    <property type="term" value="F:oxidoreductase activity, acting on the CH-OH group of donors, NAD or NADP as acceptor"/>
    <property type="evidence" value="ECO:0007669"/>
    <property type="project" value="InterPro"/>
</dbReference>
<dbReference type="SUPFAM" id="SSF51735">
    <property type="entry name" value="NAD(P)-binding Rossmann-fold domains"/>
    <property type="match status" value="1"/>
</dbReference>
<dbReference type="SUPFAM" id="SSF52283">
    <property type="entry name" value="Formate/glycerate dehydrogenase catalytic domain-like"/>
    <property type="match status" value="1"/>
</dbReference>
<dbReference type="FunFam" id="3.40.50.720:FF:000021">
    <property type="entry name" value="D-3-phosphoglycerate dehydrogenase"/>
    <property type="match status" value="1"/>
</dbReference>
<dbReference type="InterPro" id="IPR029753">
    <property type="entry name" value="D-isomer_DH_CS"/>
</dbReference>
<evidence type="ECO:0000256" key="8">
    <source>
        <dbReference type="RuleBase" id="RU003719"/>
    </source>
</evidence>
<dbReference type="PANTHER" id="PTHR42789:SF1">
    <property type="entry name" value="D-ISOMER SPECIFIC 2-HYDROXYACID DEHYDROGENASE FAMILY PROTEIN (AFU_ORTHOLOGUE AFUA_6G10090)"/>
    <property type="match status" value="1"/>
</dbReference>
<accession>A0A7G6E547</accession>
<evidence type="ECO:0000313" key="11">
    <source>
        <dbReference type="EMBL" id="QNB47201.1"/>
    </source>
</evidence>
<evidence type="ECO:0000256" key="6">
    <source>
        <dbReference type="ARBA" id="ARBA00030455"/>
    </source>
</evidence>
<keyword evidence="12" id="KW-1185">Reference proteome</keyword>
<evidence type="ECO:0000256" key="4">
    <source>
        <dbReference type="ARBA" id="ARBA00023002"/>
    </source>
</evidence>
<dbReference type="Proteomes" id="UP000515847">
    <property type="component" value="Chromosome"/>
</dbReference>
<organism evidence="11 12">
    <name type="scientific">Thermanaerosceptrum fracticalcis</name>
    <dbReference type="NCBI Taxonomy" id="1712410"/>
    <lineage>
        <taxon>Bacteria</taxon>
        <taxon>Bacillati</taxon>
        <taxon>Bacillota</taxon>
        <taxon>Clostridia</taxon>
        <taxon>Eubacteriales</taxon>
        <taxon>Peptococcaceae</taxon>
        <taxon>Thermanaerosceptrum</taxon>
    </lineage>
</organism>
<protein>
    <recommendedName>
        <fullName evidence="6">2-oxoglutarate reductase</fullName>
        <ecNumber evidence="3">1.1.1.399</ecNumber>
    </recommendedName>
    <alternativeName>
        <fullName evidence="6">2-oxoglutarate reductase</fullName>
    </alternativeName>
</protein>
<feature type="domain" description="D-isomer specific 2-hydroxyacid dehydrogenase NAD-binding" evidence="10">
    <location>
        <begin position="105"/>
        <end position="285"/>
    </location>
</feature>
<sequence length="320" mass="35918">MRVLLTETMDEDGLSLLRNHFEIHIANTTEKEKLKIIIEKFSPHAIIAKLANITREIIDSAPHLKIIAKHGVGYDNIDVNYAKQKKIYVTNVPHDNADSTSEFTITLILALLKKVTVADQKMKMGIWQRNEFLGTEIMGKTLGIVGVGFIGRKIAEKLAGFGLRFIGYDPYVKDNIVKAGYTEIQMLNFDDLLYRSDIITIHTPLTSETKNLFNKNSFEKMKSTAYLINAARGGVVNEVDLYESLKGGRIAGAALDVYETEPFVIEPHHPLTNLHDKIILTPHIAAYTREAQKKIAITVAEDIIYGLKNGIPRNLVGEFR</sequence>
<dbReference type="PROSITE" id="PS00671">
    <property type="entry name" value="D_2_HYDROXYACID_DH_3"/>
    <property type="match status" value="1"/>
</dbReference>
<dbReference type="PANTHER" id="PTHR42789">
    <property type="entry name" value="D-ISOMER SPECIFIC 2-HYDROXYACID DEHYDROGENASE FAMILY PROTEIN (AFU_ORTHOLOGUE AFUA_6G10090)"/>
    <property type="match status" value="1"/>
</dbReference>
<dbReference type="KEGG" id="tfr:BR63_13360"/>
<comment type="catalytic activity">
    <reaction evidence="7">
        <text>(R)-2-hydroxyglutarate + NAD(+) = 2-oxoglutarate + NADH + H(+)</text>
        <dbReference type="Rhea" id="RHEA:49612"/>
        <dbReference type="ChEBI" id="CHEBI:15378"/>
        <dbReference type="ChEBI" id="CHEBI:15801"/>
        <dbReference type="ChEBI" id="CHEBI:16810"/>
        <dbReference type="ChEBI" id="CHEBI:57540"/>
        <dbReference type="ChEBI" id="CHEBI:57945"/>
        <dbReference type="EC" id="1.1.1.399"/>
    </reaction>
</comment>
<evidence type="ECO:0000313" key="12">
    <source>
        <dbReference type="Proteomes" id="UP000515847"/>
    </source>
</evidence>
<dbReference type="PROSITE" id="PS00670">
    <property type="entry name" value="D_2_HYDROXYACID_DH_2"/>
    <property type="match status" value="1"/>
</dbReference>
<comment type="function">
    <text evidence="1">Catalyzes the reversible oxidation of 3-phospho-D-glycerate to 3-phosphonooxypyruvate, the first step of the phosphorylated L-serine biosynthesis pathway. Also catalyzes the reversible oxidation of 2-hydroxyglutarate to 2-oxoglutarate.</text>
</comment>
<proteinExistence type="inferred from homology"/>
<evidence type="ECO:0000259" key="9">
    <source>
        <dbReference type="Pfam" id="PF00389"/>
    </source>
</evidence>
<dbReference type="InterPro" id="IPR050857">
    <property type="entry name" value="D-2-hydroxyacid_DH"/>
</dbReference>
<dbReference type="Gene3D" id="3.40.50.720">
    <property type="entry name" value="NAD(P)-binding Rossmann-like Domain"/>
    <property type="match status" value="2"/>
</dbReference>
<dbReference type="InterPro" id="IPR006140">
    <property type="entry name" value="D-isomer_DH_NAD-bd"/>
</dbReference>
<dbReference type="AlphaFoldDB" id="A0A7G6E547"/>
<evidence type="ECO:0000256" key="2">
    <source>
        <dbReference type="ARBA" id="ARBA00005854"/>
    </source>
</evidence>
<evidence type="ECO:0000256" key="1">
    <source>
        <dbReference type="ARBA" id="ARBA00003800"/>
    </source>
</evidence>
<feature type="domain" description="D-isomer specific 2-hydroxyacid dehydrogenase catalytic" evidence="9">
    <location>
        <begin position="3"/>
        <end position="316"/>
    </location>
</feature>
<dbReference type="Pfam" id="PF00389">
    <property type="entry name" value="2-Hacid_dh"/>
    <property type="match status" value="1"/>
</dbReference>
<keyword evidence="5" id="KW-0520">NAD</keyword>
<comment type="similarity">
    <text evidence="2 8">Belongs to the D-isomer specific 2-hydroxyacid dehydrogenase family.</text>
</comment>
<dbReference type="InterPro" id="IPR006139">
    <property type="entry name" value="D-isomer_2_OHA_DH_cat_dom"/>
</dbReference>
<dbReference type="RefSeq" id="WP_051966029.1">
    <property type="nucleotide sequence ID" value="NZ_CP045798.1"/>
</dbReference>
<keyword evidence="4 8" id="KW-0560">Oxidoreductase</keyword>
<name>A0A7G6E547_THEFR</name>